<name>A0A4Y8LCZ4_9BACT</name>
<dbReference type="InterPro" id="IPR022496">
    <property type="entry name" value="T6A_TsaB"/>
</dbReference>
<feature type="domain" description="Gcp-like" evidence="1">
    <location>
        <begin position="35"/>
        <end position="223"/>
    </location>
</feature>
<organism evidence="2 3">
    <name type="scientific">Dysgonomonas capnocytophagoides</name>
    <dbReference type="NCBI Taxonomy" id="45254"/>
    <lineage>
        <taxon>Bacteria</taxon>
        <taxon>Pseudomonadati</taxon>
        <taxon>Bacteroidota</taxon>
        <taxon>Bacteroidia</taxon>
        <taxon>Bacteroidales</taxon>
        <taxon>Dysgonomonadaceae</taxon>
        <taxon>Dysgonomonas</taxon>
    </lineage>
</organism>
<dbReference type="GO" id="GO:0005829">
    <property type="term" value="C:cytosol"/>
    <property type="evidence" value="ECO:0007669"/>
    <property type="project" value="TreeGrafter"/>
</dbReference>
<comment type="caution">
    <text evidence="2">The sequence shown here is derived from an EMBL/GenBank/DDBJ whole genome shotgun (WGS) entry which is preliminary data.</text>
</comment>
<dbReference type="CDD" id="cd24032">
    <property type="entry name" value="ASKHA_NBD_TsaB"/>
    <property type="match status" value="1"/>
</dbReference>
<keyword evidence="2" id="KW-0808">Transferase</keyword>
<gene>
    <name evidence="2" type="primary">tsaB</name>
    <name evidence="2" type="ORF">E2605_02155</name>
</gene>
<reference evidence="2 3" key="1">
    <citation type="submission" date="2019-03" db="EMBL/GenBank/DDBJ databases">
        <title>San Antonio Military Medical Center submission to MRSN (WRAIR), pending publication.</title>
        <authorList>
            <person name="Blyth D.M."/>
            <person name="Mccarthy S.L."/>
            <person name="Schall S.E."/>
            <person name="Stam J.A."/>
            <person name="Ong A.C."/>
            <person name="Mcgann P.T."/>
        </authorList>
    </citation>
    <scope>NUCLEOTIDE SEQUENCE [LARGE SCALE GENOMIC DNA]</scope>
    <source>
        <strain evidence="2 3">MRSN571793</strain>
    </source>
</reference>
<dbReference type="OrthoDB" id="9784166at2"/>
<dbReference type="Gene3D" id="3.30.420.40">
    <property type="match status" value="2"/>
</dbReference>
<accession>A0A4Y8LCZ4</accession>
<dbReference type="PANTHER" id="PTHR11735">
    <property type="entry name" value="TRNA N6-ADENOSINE THREONYLCARBAMOYLTRANSFERASE"/>
    <property type="match status" value="1"/>
</dbReference>
<dbReference type="Pfam" id="PF00814">
    <property type="entry name" value="TsaD"/>
    <property type="match status" value="1"/>
</dbReference>
<dbReference type="RefSeq" id="WP_134435343.1">
    <property type="nucleotide sequence ID" value="NZ_SOML01000001.1"/>
</dbReference>
<keyword evidence="3" id="KW-1185">Reference proteome</keyword>
<protein>
    <submittedName>
        <fullName evidence="2">tRNA (Adenosine(37)-N6)-threonylcarbamoyltransferase complex dimerization subunit type 1 TsaB</fullName>
    </submittedName>
</protein>
<dbReference type="GO" id="GO:0016740">
    <property type="term" value="F:transferase activity"/>
    <property type="evidence" value="ECO:0007669"/>
    <property type="project" value="UniProtKB-KW"/>
</dbReference>
<proteinExistence type="predicted"/>
<dbReference type="NCBIfam" id="TIGR03725">
    <property type="entry name" value="T6A_YeaZ"/>
    <property type="match status" value="1"/>
</dbReference>
<sequence>MSCILNIETATNICSVAVSFDGKIIFEKENTTGPSHAALLGVFVAEALEAVRKNNHKLDAVAVSCGPGSYTGLRIGVSEAKGLCYGFGIPLIAVKSLEVMAKKVLDTQSGISEDDLLCPMIDARRMEVYAAIYNSKLEVLRDTAADIVDNDSYRNFLDKQKVVFFGNGAEKCKDVLIHDNAVFIDGIYPSAKHMIELSEKAFNNKFFVDIAYFEPFYLKDFVATTPKKNLL</sequence>
<dbReference type="AlphaFoldDB" id="A0A4Y8LCZ4"/>
<dbReference type="EMBL" id="SOML01000001">
    <property type="protein sequence ID" value="TFD98910.1"/>
    <property type="molecule type" value="Genomic_DNA"/>
</dbReference>
<dbReference type="STRING" id="1121485.GCA_000426485_00104"/>
<evidence type="ECO:0000313" key="3">
    <source>
        <dbReference type="Proteomes" id="UP000297861"/>
    </source>
</evidence>
<dbReference type="InterPro" id="IPR043129">
    <property type="entry name" value="ATPase_NBD"/>
</dbReference>
<dbReference type="GO" id="GO:0002949">
    <property type="term" value="P:tRNA threonylcarbamoyladenosine modification"/>
    <property type="evidence" value="ECO:0007669"/>
    <property type="project" value="InterPro"/>
</dbReference>
<evidence type="ECO:0000313" key="2">
    <source>
        <dbReference type="EMBL" id="TFD98910.1"/>
    </source>
</evidence>
<evidence type="ECO:0000259" key="1">
    <source>
        <dbReference type="Pfam" id="PF00814"/>
    </source>
</evidence>
<dbReference type="SUPFAM" id="SSF53067">
    <property type="entry name" value="Actin-like ATPase domain"/>
    <property type="match status" value="2"/>
</dbReference>
<dbReference type="Proteomes" id="UP000297861">
    <property type="component" value="Unassembled WGS sequence"/>
</dbReference>
<dbReference type="PANTHER" id="PTHR11735:SF11">
    <property type="entry name" value="TRNA THREONYLCARBAMOYLADENOSINE BIOSYNTHESIS PROTEIN TSAB"/>
    <property type="match status" value="1"/>
</dbReference>
<dbReference type="InterPro" id="IPR000905">
    <property type="entry name" value="Gcp-like_dom"/>
</dbReference>